<dbReference type="InterPro" id="IPR012338">
    <property type="entry name" value="Beta-lactam/transpept-like"/>
</dbReference>
<dbReference type="InterPro" id="IPR006311">
    <property type="entry name" value="TAT_signal"/>
</dbReference>
<dbReference type="InterPro" id="IPR050491">
    <property type="entry name" value="AmpC-like"/>
</dbReference>
<reference evidence="5 6" key="1">
    <citation type="journal article" date="2019" name="Int. J. Syst. Evol. Microbiol.">
        <title>The Global Catalogue of Microorganisms (GCM) 10K type strain sequencing project: providing services to taxonomists for standard genome sequencing and annotation.</title>
        <authorList>
            <consortium name="The Broad Institute Genomics Platform"/>
            <consortium name="The Broad Institute Genome Sequencing Center for Infectious Disease"/>
            <person name="Wu L."/>
            <person name="Ma J."/>
        </authorList>
    </citation>
    <scope>NUCLEOTIDE SEQUENCE [LARGE SCALE GENOMIC DNA]</scope>
    <source>
        <strain evidence="5 6">JCM 12928</strain>
    </source>
</reference>
<dbReference type="Proteomes" id="UP001501352">
    <property type="component" value="Unassembled WGS sequence"/>
</dbReference>
<evidence type="ECO:0000259" key="4">
    <source>
        <dbReference type="Pfam" id="PF00144"/>
    </source>
</evidence>
<dbReference type="PANTHER" id="PTHR46825">
    <property type="entry name" value="D-ALANYL-D-ALANINE-CARBOXYPEPTIDASE/ENDOPEPTIDASE AMPH"/>
    <property type="match status" value="1"/>
</dbReference>
<evidence type="ECO:0000313" key="5">
    <source>
        <dbReference type="EMBL" id="GAA0618290.1"/>
    </source>
</evidence>
<name>A0ABN1GSK7_9CAUL</name>
<comment type="subcellular location">
    <subcellularLocation>
        <location evidence="1">Membrane</location>
    </subcellularLocation>
</comment>
<gene>
    <name evidence="5" type="ORF">GCM10009422_12060</name>
</gene>
<dbReference type="PANTHER" id="PTHR46825:SF11">
    <property type="entry name" value="PENICILLIN-BINDING PROTEIN 4"/>
    <property type="match status" value="1"/>
</dbReference>
<accession>A0ABN1GSK7</accession>
<dbReference type="GO" id="GO:0016787">
    <property type="term" value="F:hydrolase activity"/>
    <property type="evidence" value="ECO:0007669"/>
    <property type="project" value="UniProtKB-KW"/>
</dbReference>
<proteinExistence type="predicted"/>
<dbReference type="RefSeq" id="WP_343791718.1">
    <property type="nucleotide sequence ID" value="NZ_BAAAGA010000002.1"/>
</dbReference>
<sequence length="372" mass="39251">MIIHRRWLLAGLAAGPALAALPRFAFAQDTAAQADAALDAAFAEHAPPAMISAVVGREGVVWSGVRGVRRTGQPEAATTDDLWHLGSNGKAMTAALYAKLVEQGRARWDAPLSSLFPDLKLDPGHAETTIDDLLRHRAGIDDRQAVSRDVLIGAHQDQRPIREQRTAFAADLLGKAPTGQRGAFAYSNAGYALAGAAIERITDQSWEDAIREHLFAPMGAASVGHGAPMGDNPWGHRMMGEVLTAVDPARGADNPPLLGPAGRMHMTLADYARFLRLYLNDGDGQLSPATMTRLVTPPEGAPPPYAYGWGTSTPPWAQGTALAHEGSNTMWHAIAVVAPARGLAVVSIANDRVKGGPANQAMARALTGIFAG</sequence>
<dbReference type="InterPro" id="IPR001466">
    <property type="entry name" value="Beta-lactam-related"/>
</dbReference>
<comment type="caution">
    <text evidence="5">The sequence shown here is derived from an EMBL/GenBank/DDBJ whole genome shotgun (WGS) entry which is preliminary data.</text>
</comment>
<keyword evidence="3" id="KW-0732">Signal</keyword>
<evidence type="ECO:0000256" key="3">
    <source>
        <dbReference type="SAM" id="SignalP"/>
    </source>
</evidence>
<dbReference type="SUPFAM" id="SSF56601">
    <property type="entry name" value="beta-lactamase/transpeptidase-like"/>
    <property type="match status" value="1"/>
</dbReference>
<dbReference type="Pfam" id="PF00144">
    <property type="entry name" value="Beta-lactamase"/>
    <property type="match status" value="1"/>
</dbReference>
<feature type="chain" id="PRO_5046686547" evidence="3">
    <location>
        <begin position="20"/>
        <end position="372"/>
    </location>
</feature>
<organism evidence="5 6">
    <name type="scientific">Brevundimonas kwangchunensis</name>
    <dbReference type="NCBI Taxonomy" id="322163"/>
    <lineage>
        <taxon>Bacteria</taxon>
        <taxon>Pseudomonadati</taxon>
        <taxon>Pseudomonadota</taxon>
        <taxon>Alphaproteobacteria</taxon>
        <taxon>Caulobacterales</taxon>
        <taxon>Caulobacteraceae</taxon>
        <taxon>Brevundimonas</taxon>
    </lineage>
</organism>
<evidence type="ECO:0000256" key="1">
    <source>
        <dbReference type="ARBA" id="ARBA00004370"/>
    </source>
</evidence>
<dbReference type="EMBL" id="BAAAGA010000002">
    <property type="protein sequence ID" value="GAA0618290.1"/>
    <property type="molecule type" value="Genomic_DNA"/>
</dbReference>
<dbReference type="Gene3D" id="3.40.710.10">
    <property type="entry name" value="DD-peptidase/beta-lactamase superfamily"/>
    <property type="match status" value="1"/>
</dbReference>
<evidence type="ECO:0000256" key="2">
    <source>
        <dbReference type="ARBA" id="ARBA00023136"/>
    </source>
</evidence>
<feature type="signal peptide" evidence="3">
    <location>
        <begin position="1"/>
        <end position="19"/>
    </location>
</feature>
<protein>
    <submittedName>
        <fullName evidence="5">Serine hydrolase domain-containing protein</fullName>
    </submittedName>
</protein>
<keyword evidence="5" id="KW-0378">Hydrolase</keyword>
<feature type="domain" description="Beta-lactamase-related" evidence="4">
    <location>
        <begin position="37"/>
        <end position="360"/>
    </location>
</feature>
<keyword evidence="6" id="KW-1185">Reference proteome</keyword>
<dbReference type="PROSITE" id="PS51318">
    <property type="entry name" value="TAT"/>
    <property type="match status" value="1"/>
</dbReference>
<keyword evidence="2" id="KW-0472">Membrane</keyword>
<evidence type="ECO:0000313" key="6">
    <source>
        <dbReference type="Proteomes" id="UP001501352"/>
    </source>
</evidence>